<comment type="similarity">
    <text evidence="1">Belongs to the universal stress protein A family.</text>
</comment>
<keyword evidence="4" id="KW-1185">Reference proteome</keyword>
<dbReference type="Proteomes" id="UP001550378">
    <property type="component" value="Unassembled WGS sequence"/>
</dbReference>
<evidence type="ECO:0000313" key="3">
    <source>
        <dbReference type="EMBL" id="MEU0710858.1"/>
    </source>
</evidence>
<dbReference type="PANTHER" id="PTHR46553">
    <property type="entry name" value="ADENINE NUCLEOTIDE ALPHA HYDROLASES-LIKE SUPERFAMILY PROTEIN"/>
    <property type="match status" value="1"/>
</dbReference>
<feature type="domain" description="UspA" evidence="2">
    <location>
        <begin position="171"/>
        <end position="317"/>
    </location>
</feature>
<dbReference type="PRINTS" id="PR01438">
    <property type="entry name" value="UNVRSLSTRESS"/>
</dbReference>
<gene>
    <name evidence="3" type="ORF">ABZ508_26185</name>
</gene>
<protein>
    <submittedName>
        <fullName evidence="3">Universal stress protein</fullName>
    </submittedName>
</protein>
<dbReference type="RefSeq" id="WP_359805825.1">
    <property type="nucleotide sequence ID" value="NZ_JBEXZO010000015.1"/>
</dbReference>
<accession>A0ABV2WBZ3</accession>
<name>A0ABV2WBZ3_9ACTN</name>
<reference evidence="3 4" key="1">
    <citation type="submission" date="2024-06" db="EMBL/GenBank/DDBJ databases">
        <title>The Natural Products Discovery Center: Release of the First 8490 Sequenced Strains for Exploring Actinobacteria Biosynthetic Diversity.</title>
        <authorList>
            <person name="Kalkreuter E."/>
            <person name="Kautsar S.A."/>
            <person name="Yang D."/>
            <person name="Bader C.D."/>
            <person name="Teijaro C.N."/>
            <person name="Fluegel L."/>
            <person name="Davis C.M."/>
            <person name="Simpson J.R."/>
            <person name="Lauterbach L."/>
            <person name="Steele A.D."/>
            <person name="Gui C."/>
            <person name="Meng S."/>
            <person name="Li G."/>
            <person name="Viehrig K."/>
            <person name="Ye F."/>
            <person name="Su P."/>
            <person name="Kiefer A.F."/>
            <person name="Nichols A."/>
            <person name="Cepeda A.J."/>
            <person name="Yan W."/>
            <person name="Fan B."/>
            <person name="Jiang Y."/>
            <person name="Adhikari A."/>
            <person name="Zheng C.-J."/>
            <person name="Schuster L."/>
            <person name="Cowan T.M."/>
            <person name="Smanski M.J."/>
            <person name="Chevrette M.G."/>
            <person name="De Carvalho L.P.S."/>
            <person name="Shen B."/>
        </authorList>
    </citation>
    <scope>NUCLEOTIDE SEQUENCE [LARGE SCALE GENOMIC DNA]</scope>
    <source>
        <strain evidence="3 4">NPDC006337</strain>
    </source>
</reference>
<organism evidence="3 4">
    <name type="scientific">Streptomyces lavendulocolor</name>
    <dbReference type="NCBI Taxonomy" id="67316"/>
    <lineage>
        <taxon>Bacteria</taxon>
        <taxon>Bacillati</taxon>
        <taxon>Actinomycetota</taxon>
        <taxon>Actinomycetes</taxon>
        <taxon>Kitasatosporales</taxon>
        <taxon>Streptomycetaceae</taxon>
        <taxon>Streptomyces</taxon>
    </lineage>
</organism>
<proteinExistence type="inferred from homology"/>
<dbReference type="InterPro" id="IPR006015">
    <property type="entry name" value="Universal_stress_UspA"/>
</dbReference>
<dbReference type="SUPFAM" id="SSF52402">
    <property type="entry name" value="Adenine nucleotide alpha hydrolases-like"/>
    <property type="match status" value="2"/>
</dbReference>
<sequence>MSRRLVIAAVDGSAESRAAARWAAREALLRGLPLHIVHAWQEWSPDFVHAPFTGTDTAPGGTTITQHWAERVPRDVAERLREDHPGLRIGVEQVFGRPVEVLLAAANEAEVLVLGSRGLGALGGFLAGSVSMPVIAHAERPVVLVRAGECAEDELRYEGGREARRVRHLDVVLGLDLTRPCDEVIEYAFAAAAARGAGLRVVHGWNTPIMSGYEPAATDPGHGVAMGLREASALTDALREASALTDALRPWRGKFPDVDVKEQCVVGRAADHLVDASKDASLLVVGRRVRRAALATRIGPVTHAVLHHAAAPVAVVPHL</sequence>
<dbReference type="InterPro" id="IPR014729">
    <property type="entry name" value="Rossmann-like_a/b/a_fold"/>
</dbReference>
<dbReference type="Gene3D" id="3.40.50.620">
    <property type="entry name" value="HUPs"/>
    <property type="match status" value="2"/>
</dbReference>
<dbReference type="EMBL" id="JBEXZR010000029">
    <property type="protein sequence ID" value="MEU0710858.1"/>
    <property type="molecule type" value="Genomic_DNA"/>
</dbReference>
<dbReference type="Pfam" id="PF00582">
    <property type="entry name" value="Usp"/>
    <property type="match status" value="2"/>
</dbReference>
<dbReference type="PANTHER" id="PTHR46553:SF3">
    <property type="entry name" value="ADENINE NUCLEOTIDE ALPHA HYDROLASES-LIKE SUPERFAMILY PROTEIN"/>
    <property type="match status" value="1"/>
</dbReference>
<feature type="domain" description="UspA" evidence="2">
    <location>
        <begin position="6"/>
        <end position="146"/>
    </location>
</feature>
<evidence type="ECO:0000259" key="2">
    <source>
        <dbReference type="Pfam" id="PF00582"/>
    </source>
</evidence>
<evidence type="ECO:0000256" key="1">
    <source>
        <dbReference type="ARBA" id="ARBA00008791"/>
    </source>
</evidence>
<evidence type="ECO:0000313" key="4">
    <source>
        <dbReference type="Proteomes" id="UP001550378"/>
    </source>
</evidence>
<dbReference type="InterPro" id="IPR006016">
    <property type="entry name" value="UspA"/>
</dbReference>
<comment type="caution">
    <text evidence="3">The sequence shown here is derived from an EMBL/GenBank/DDBJ whole genome shotgun (WGS) entry which is preliminary data.</text>
</comment>